<dbReference type="InterPro" id="IPR036079">
    <property type="entry name" value="ATPase_csu/dsu_sf"/>
</dbReference>
<dbReference type="PANTHER" id="PTHR38682:SF1">
    <property type="entry name" value="V-TYPE ATP SYNTHASE SUBUNIT C"/>
    <property type="match status" value="1"/>
</dbReference>
<dbReference type="InterPro" id="IPR050873">
    <property type="entry name" value="V-ATPase_V0D/AC39_subunit"/>
</dbReference>
<dbReference type="InterPro" id="IPR044911">
    <property type="entry name" value="V-type_ATPase_csu/dsu_dom_3"/>
</dbReference>
<sequence>MNGNAHDAYLNTRVSGKATQLYQPGDLQRFTQLGLPELAQEFGLTALFEEQRSVRGRSRAVEQTLMQALMDDVTVLVRSMNAEERGLVLAWARQFALFNLKTLLRGKIRQLDQQEIRENLYDLPPRVRLANEDLFRTENAVELLRCLEDGPLSLLARQAREIYEKRQESFALEAAIDQRYYTDLARRVTRLEDSVARRQMRRLVGALVDRANVLWLLRFRFGYRLSSSETFYQLVPSPHLLHRERLLALVGLDAEAKILAALPEPLHSRLADAGNLMEIQRRLGHYCAEVAWLVLRGGQSGVARALAYLILREFDLRLAFTLFQGRLLKLPEPYVELALGLSPAICVHQWREAA</sequence>
<dbReference type="Gene3D" id="1.20.1690.10">
    <property type="entry name" value="V-type ATP synthase subunit C domain"/>
    <property type="match status" value="2"/>
</dbReference>
<dbReference type="Gene3D" id="1.10.132.50">
    <property type="entry name" value="ATP synthase (C/AC39) subunit, domain 3"/>
    <property type="match status" value="1"/>
</dbReference>
<evidence type="ECO:0000256" key="3">
    <source>
        <dbReference type="ARBA" id="ARBA00023065"/>
    </source>
</evidence>
<keyword evidence="2" id="KW-0813">Transport</keyword>
<accession>W0DMH9</accession>
<dbReference type="HOGENOM" id="CLU_796052_0_0_6"/>
<proteinExistence type="inferred from homology"/>
<dbReference type="Proteomes" id="UP000005289">
    <property type="component" value="Chromosome"/>
</dbReference>
<evidence type="ECO:0000256" key="1">
    <source>
        <dbReference type="ARBA" id="ARBA00006709"/>
    </source>
</evidence>
<name>W0DMH9_9GAMM</name>
<dbReference type="SUPFAM" id="SSF103486">
    <property type="entry name" value="V-type ATP synthase subunit C"/>
    <property type="match status" value="1"/>
</dbReference>
<dbReference type="RefSeq" id="WP_006746597.1">
    <property type="nucleotide sequence ID" value="NZ_CP007029.1"/>
</dbReference>
<protein>
    <submittedName>
        <fullName evidence="4">ATPase</fullName>
    </submittedName>
</protein>
<dbReference type="OrthoDB" id="5757004at2"/>
<evidence type="ECO:0000313" key="4">
    <source>
        <dbReference type="EMBL" id="AHE99789.1"/>
    </source>
</evidence>
<reference evidence="4 5" key="1">
    <citation type="submission" date="2013-12" db="EMBL/GenBank/DDBJ databases">
        <authorList>
            <consortium name="DOE Joint Genome Institute"/>
            <person name="Muyzer G."/>
            <person name="Huntemann M."/>
            <person name="Han J."/>
            <person name="Chen A."/>
            <person name="Kyrpides N."/>
            <person name="Mavromatis K."/>
            <person name="Markowitz V."/>
            <person name="Palaniappan K."/>
            <person name="Ivanova N."/>
            <person name="Schaumberg A."/>
            <person name="Pati A."/>
            <person name="Liolios K."/>
            <person name="Nordberg H.P."/>
            <person name="Cantor M.N."/>
            <person name="Hua S.X."/>
            <person name="Woyke T."/>
        </authorList>
    </citation>
    <scope>NUCLEOTIDE SEQUENCE [LARGE SCALE GENOMIC DNA]</scope>
    <source>
        <strain evidence="4 5">ARh 1</strain>
    </source>
</reference>
<dbReference type="GO" id="GO:0046961">
    <property type="term" value="F:proton-transporting ATPase activity, rotational mechanism"/>
    <property type="evidence" value="ECO:0007669"/>
    <property type="project" value="InterPro"/>
</dbReference>
<dbReference type="Pfam" id="PF01992">
    <property type="entry name" value="vATP-synt_AC39"/>
    <property type="match status" value="1"/>
</dbReference>
<dbReference type="STRING" id="713585.THITH_17485"/>
<keyword evidence="3" id="KW-0406">Ion transport</keyword>
<dbReference type="PANTHER" id="PTHR38682">
    <property type="entry name" value="V-TYPE ATP SYNTHASE SUBUNIT C"/>
    <property type="match status" value="1"/>
</dbReference>
<dbReference type="EMBL" id="CP007029">
    <property type="protein sequence ID" value="AHE99789.1"/>
    <property type="molecule type" value="Genomic_DNA"/>
</dbReference>
<comment type="similarity">
    <text evidence="1">Belongs to the V-ATPase V0D/AC39 subunit family.</text>
</comment>
<evidence type="ECO:0000313" key="5">
    <source>
        <dbReference type="Proteomes" id="UP000005289"/>
    </source>
</evidence>
<keyword evidence="5" id="KW-1185">Reference proteome</keyword>
<organism evidence="4 5">
    <name type="scientific">Thioalkalivibrio paradoxus ARh 1</name>
    <dbReference type="NCBI Taxonomy" id="713585"/>
    <lineage>
        <taxon>Bacteria</taxon>
        <taxon>Pseudomonadati</taxon>
        <taxon>Pseudomonadota</taxon>
        <taxon>Gammaproteobacteria</taxon>
        <taxon>Chromatiales</taxon>
        <taxon>Ectothiorhodospiraceae</taxon>
        <taxon>Thioalkalivibrio</taxon>
    </lineage>
</organism>
<gene>
    <name evidence="4" type="ORF">THITH_17485</name>
</gene>
<dbReference type="InterPro" id="IPR002843">
    <property type="entry name" value="ATPase_V0-cplx_csu/dsu"/>
</dbReference>
<evidence type="ECO:0000256" key="2">
    <source>
        <dbReference type="ARBA" id="ARBA00022448"/>
    </source>
</evidence>
<dbReference type="InterPro" id="IPR035067">
    <property type="entry name" value="V-type_ATPase_csu/dsu"/>
</dbReference>
<dbReference type="KEGG" id="tti:THITH_17485"/>
<dbReference type="AlphaFoldDB" id="W0DMH9"/>